<protein>
    <submittedName>
        <fullName evidence="8">LuxR family two component transcriptional regulator</fullName>
    </submittedName>
</protein>
<dbReference type="EMBL" id="VIUW01000003">
    <property type="protein sequence ID" value="TWD14548.1"/>
    <property type="molecule type" value="Genomic_DNA"/>
</dbReference>
<feature type="domain" description="Response regulatory" evidence="7">
    <location>
        <begin position="7"/>
        <end position="123"/>
    </location>
</feature>
<dbReference type="InterPro" id="IPR001789">
    <property type="entry name" value="Sig_transdc_resp-reg_receiver"/>
</dbReference>
<dbReference type="GO" id="GO:0000160">
    <property type="term" value="P:phosphorelay signal transduction system"/>
    <property type="evidence" value="ECO:0007669"/>
    <property type="project" value="InterPro"/>
</dbReference>
<dbReference type="InterPro" id="IPR039420">
    <property type="entry name" value="WalR-like"/>
</dbReference>
<dbReference type="SUPFAM" id="SSF52172">
    <property type="entry name" value="CheY-like"/>
    <property type="match status" value="1"/>
</dbReference>
<keyword evidence="1 5" id="KW-0597">Phosphoprotein</keyword>
<keyword evidence="9" id="KW-1185">Reference proteome</keyword>
<dbReference type="PANTHER" id="PTHR43214">
    <property type="entry name" value="TWO-COMPONENT RESPONSE REGULATOR"/>
    <property type="match status" value="1"/>
</dbReference>
<dbReference type="InterPro" id="IPR000792">
    <property type="entry name" value="Tscrpt_reg_LuxR_C"/>
</dbReference>
<proteinExistence type="predicted"/>
<evidence type="ECO:0000256" key="1">
    <source>
        <dbReference type="ARBA" id="ARBA00022553"/>
    </source>
</evidence>
<evidence type="ECO:0000256" key="5">
    <source>
        <dbReference type="PROSITE-ProRule" id="PRU00169"/>
    </source>
</evidence>
<evidence type="ECO:0000256" key="4">
    <source>
        <dbReference type="ARBA" id="ARBA00023163"/>
    </source>
</evidence>
<dbReference type="GO" id="GO:0003677">
    <property type="term" value="F:DNA binding"/>
    <property type="evidence" value="ECO:0007669"/>
    <property type="project" value="UniProtKB-KW"/>
</dbReference>
<dbReference type="RefSeq" id="WP_144857407.1">
    <property type="nucleotide sequence ID" value="NZ_BAAAYT010000005.1"/>
</dbReference>
<dbReference type="SMART" id="SM00448">
    <property type="entry name" value="REC"/>
    <property type="match status" value="1"/>
</dbReference>
<keyword evidence="2" id="KW-0805">Transcription regulation</keyword>
<reference evidence="8 9" key="1">
    <citation type="submission" date="2019-06" db="EMBL/GenBank/DDBJ databases">
        <title>Sequencing the genomes of 1000 actinobacteria strains.</title>
        <authorList>
            <person name="Klenk H.-P."/>
        </authorList>
    </citation>
    <scope>NUCLEOTIDE SEQUENCE [LARGE SCALE GENOMIC DNA]</scope>
    <source>
        <strain evidence="8 9">DSM 18935</strain>
    </source>
</reference>
<dbReference type="Gene3D" id="3.40.50.2300">
    <property type="match status" value="1"/>
</dbReference>
<dbReference type="InterPro" id="IPR011006">
    <property type="entry name" value="CheY-like_superfamily"/>
</dbReference>
<dbReference type="InterPro" id="IPR016032">
    <property type="entry name" value="Sig_transdc_resp-reg_C-effctor"/>
</dbReference>
<sequence>MTEHAVTAVVVDDHPITRLGVVTMLQQHGIVVVGEAGTGEDGVAVVAQHRPDVLVTDLRLGAGIDGVGVTEQVRALPSPPAVLVLTTYDEDRDIVRAVEAGAAGYLLKDAPPDQLGRAVRDAARGLTVLTPDLARRVVTHLQEGRVSLSARESQILALVADGRSNRDIARALVISEATVKTHLVHIFTKLDASSRTEAAAIARRRGLLG</sequence>
<dbReference type="CDD" id="cd17535">
    <property type="entry name" value="REC_NarL-like"/>
    <property type="match status" value="1"/>
</dbReference>
<evidence type="ECO:0000259" key="7">
    <source>
        <dbReference type="PROSITE" id="PS50110"/>
    </source>
</evidence>
<dbReference type="AlphaFoldDB" id="A0A560WA90"/>
<dbReference type="Proteomes" id="UP000315628">
    <property type="component" value="Unassembled WGS sequence"/>
</dbReference>
<organism evidence="8 9">
    <name type="scientific">Marihabitans asiaticum</name>
    <dbReference type="NCBI Taxonomy" id="415218"/>
    <lineage>
        <taxon>Bacteria</taxon>
        <taxon>Bacillati</taxon>
        <taxon>Actinomycetota</taxon>
        <taxon>Actinomycetes</taxon>
        <taxon>Micrococcales</taxon>
        <taxon>Intrasporangiaceae</taxon>
        <taxon>Marihabitans</taxon>
    </lineage>
</organism>
<gene>
    <name evidence="8" type="ORF">FB557_1961</name>
</gene>
<feature type="domain" description="HTH luxR-type" evidence="6">
    <location>
        <begin position="141"/>
        <end position="206"/>
    </location>
</feature>
<dbReference type="Pfam" id="PF00196">
    <property type="entry name" value="GerE"/>
    <property type="match status" value="1"/>
</dbReference>
<evidence type="ECO:0000313" key="9">
    <source>
        <dbReference type="Proteomes" id="UP000315628"/>
    </source>
</evidence>
<dbReference type="PROSITE" id="PS50110">
    <property type="entry name" value="RESPONSE_REGULATORY"/>
    <property type="match status" value="1"/>
</dbReference>
<dbReference type="GO" id="GO:0006355">
    <property type="term" value="P:regulation of DNA-templated transcription"/>
    <property type="evidence" value="ECO:0007669"/>
    <property type="project" value="InterPro"/>
</dbReference>
<dbReference type="PROSITE" id="PS50043">
    <property type="entry name" value="HTH_LUXR_2"/>
    <property type="match status" value="1"/>
</dbReference>
<dbReference type="CDD" id="cd06170">
    <property type="entry name" value="LuxR_C_like"/>
    <property type="match status" value="1"/>
</dbReference>
<comment type="caution">
    <text evidence="8">The sequence shown here is derived from an EMBL/GenBank/DDBJ whole genome shotgun (WGS) entry which is preliminary data.</text>
</comment>
<dbReference type="SUPFAM" id="SSF46894">
    <property type="entry name" value="C-terminal effector domain of the bipartite response regulators"/>
    <property type="match status" value="1"/>
</dbReference>
<evidence type="ECO:0000256" key="2">
    <source>
        <dbReference type="ARBA" id="ARBA00023015"/>
    </source>
</evidence>
<dbReference type="PRINTS" id="PR00038">
    <property type="entry name" value="HTHLUXR"/>
</dbReference>
<dbReference type="Pfam" id="PF00072">
    <property type="entry name" value="Response_reg"/>
    <property type="match status" value="1"/>
</dbReference>
<dbReference type="SMART" id="SM00421">
    <property type="entry name" value="HTH_LUXR"/>
    <property type="match status" value="1"/>
</dbReference>
<accession>A0A560WA90</accession>
<keyword evidence="4" id="KW-0804">Transcription</keyword>
<evidence type="ECO:0000259" key="6">
    <source>
        <dbReference type="PROSITE" id="PS50043"/>
    </source>
</evidence>
<keyword evidence="3" id="KW-0238">DNA-binding</keyword>
<dbReference type="InterPro" id="IPR058245">
    <property type="entry name" value="NreC/VraR/RcsB-like_REC"/>
</dbReference>
<dbReference type="PANTHER" id="PTHR43214:SF24">
    <property type="entry name" value="TRANSCRIPTIONAL REGULATORY PROTEIN NARL-RELATED"/>
    <property type="match status" value="1"/>
</dbReference>
<dbReference type="OrthoDB" id="9808843at2"/>
<name>A0A560WA90_9MICO</name>
<feature type="modified residue" description="4-aspartylphosphate" evidence="5">
    <location>
        <position position="57"/>
    </location>
</feature>
<dbReference type="PROSITE" id="PS00622">
    <property type="entry name" value="HTH_LUXR_1"/>
    <property type="match status" value="1"/>
</dbReference>
<evidence type="ECO:0000313" key="8">
    <source>
        <dbReference type="EMBL" id="TWD14548.1"/>
    </source>
</evidence>
<evidence type="ECO:0000256" key="3">
    <source>
        <dbReference type="ARBA" id="ARBA00023125"/>
    </source>
</evidence>